<dbReference type="Gene3D" id="1.25.40.10">
    <property type="entry name" value="Tetratricopeptide repeat domain"/>
    <property type="match status" value="1"/>
</dbReference>
<protein>
    <recommendedName>
        <fullName evidence="3">Tetratricopeptide repeat family protein</fullName>
    </recommendedName>
</protein>
<dbReference type="InterPro" id="IPR011990">
    <property type="entry name" value="TPR-like_helical_dom_sf"/>
</dbReference>
<organism evidence="1 2">
    <name type="scientific">Parasynechococcus marenigrum (strain WH8102)</name>
    <dbReference type="NCBI Taxonomy" id="84588"/>
    <lineage>
        <taxon>Bacteria</taxon>
        <taxon>Bacillati</taxon>
        <taxon>Cyanobacteriota</taxon>
        <taxon>Cyanophyceae</taxon>
        <taxon>Synechococcales</taxon>
        <taxon>Prochlorococcaceae</taxon>
        <taxon>Parasynechococcus</taxon>
        <taxon>Parasynechococcus marenigrum</taxon>
    </lineage>
</organism>
<name>Q7U457_PARMW</name>
<dbReference type="Proteomes" id="UP000001422">
    <property type="component" value="Chromosome"/>
</dbReference>
<dbReference type="STRING" id="84588.SYNW2215"/>
<dbReference type="KEGG" id="syw:SYNW2215"/>
<dbReference type="RefSeq" id="WP_011129071.1">
    <property type="nucleotide sequence ID" value="NC_005070.1"/>
</dbReference>
<evidence type="ECO:0008006" key="3">
    <source>
        <dbReference type="Google" id="ProtNLM"/>
    </source>
</evidence>
<dbReference type="SUPFAM" id="SSF48452">
    <property type="entry name" value="TPR-like"/>
    <property type="match status" value="1"/>
</dbReference>
<sequence length="139" mass="15478">MESSQENLFDQAMARYQAGASAAEILPDFLKITEIAPRQAAGWTCLAWLQLLCDQPEEALRSARFAVKLSPQDPQARINLSLALLETDSKGVRDQIQMVQQVLTMAPQISDDLKGALEDGLVRRPGWKALEKVKSWLNL</sequence>
<dbReference type="AlphaFoldDB" id="Q7U457"/>
<evidence type="ECO:0000313" key="1">
    <source>
        <dbReference type="EMBL" id="CAE08730.1"/>
    </source>
</evidence>
<accession>Q7U457</accession>
<evidence type="ECO:0000313" key="2">
    <source>
        <dbReference type="Proteomes" id="UP000001422"/>
    </source>
</evidence>
<dbReference type="eggNOG" id="COG0457">
    <property type="taxonomic scope" value="Bacteria"/>
</dbReference>
<reference evidence="1 2" key="1">
    <citation type="journal article" date="2003" name="Nature">
        <title>The genome of a motile marine Synechococcus.</title>
        <authorList>
            <person name="Palenik B."/>
            <person name="Brahamsha B."/>
            <person name="Larimer F."/>
            <person name="Land M."/>
            <person name="Hauser L."/>
            <person name="Chain P."/>
            <person name="Lamerdin J."/>
            <person name="Regala W."/>
            <person name="Allen E.A."/>
            <person name="McCarren J."/>
            <person name="Paulsen I."/>
            <person name="Dufresne A."/>
            <person name="Partensky F."/>
            <person name="Webb E."/>
            <person name="Waterbury J."/>
        </authorList>
    </citation>
    <scope>NUCLEOTIDE SEQUENCE [LARGE SCALE GENOMIC DNA]</scope>
    <source>
        <strain evidence="1 2">WH8102</strain>
    </source>
</reference>
<gene>
    <name evidence="1" type="ordered locus">SYNW2215</name>
</gene>
<keyword evidence="2" id="KW-1185">Reference proteome</keyword>
<proteinExistence type="predicted"/>
<dbReference type="EMBL" id="BX569695">
    <property type="protein sequence ID" value="CAE08730.1"/>
    <property type="molecule type" value="Genomic_DNA"/>
</dbReference>
<dbReference type="HOGENOM" id="CLU_1814111_0_0_3"/>